<feature type="region of interest" description="Disordered" evidence="1">
    <location>
        <begin position="45"/>
        <end position="77"/>
    </location>
</feature>
<feature type="compositionally biased region" description="Polar residues" evidence="1">
    <location>
        <begin position="56"/>
        <end position="77"/>
    </location>
</feature>
<accession>A0A3Q2VJV2</accession>
<evidence type="ECO:0000256" key="1">
    <source>
        <dbReference type="SAM" id="MobiDB-lite"/>
    </source>
</evidence>
<proteinExistence type="predicted"/>
<reference evidence="2" key="2">
    <citation type="submission" date="2025-09" db="UniProtKB">
        <authorList>
            <consortium name="Ensembl"/>
        </authorList>
    </citation>
    <scope>IDENTIFICATION</scope>
</reference>
<dbReference type="AlphaFoldDB" id="A0A3Q2VJV2"/>
<dbReference type="Proteomes" id="UP000264840">
    <property type="component" value="Unplaced"/>
</dbReference>
<evidence type="ECO:0000313" key="3">
    <source>
        <dbReference type="Proteomes" id="UP000264840"/>
    </source>
</evidence>
<keyword evidence="3" id="KW-1185">Reference proteome</keyword>
<organism evidence="2 3">
    <name type="scientific">Haplochromis burtoni</name>
    <name type="common">Burton's mouthbrooder</name>
    <name type="synonym">Chromis burtoni</name>
    <dbReference type="NCBI Taxonomy" id="8153"/>
    <lineage>
        <taxon>Eukaryota</taxon>
        <taxon>Metazoa</taxon>
        <taxon>Chordata</taxon>
        <taxon>Craniata</taxon>
        <taxon>Vertebrata</taxon>
        <taxon>Euteleostomi</taxon>
        <taxon>Actinopterygii</taxon>
        <taxon>Neopterygii</taxon>
        <taxon>Teleostei</taxon>
        <taxon>Neoteleostei</taxon>
        <taxon>Acanthomorphata</taxon>
        <taxon>Ovalentaria</taxon>
        <taxon>Cichlomorphae</taxon>
        <taxon>Cichliformes</taxon>
        <taxon>Cichlidae</taxon>
        <taxon>African cichlids</taxon>
        <taxon>Pseudocrenilabrinae</taxon>
        <taxon>Haplochromini</taxon>
        <taxon>Haplochromis</taxon>
    </lineage>
</organism>
<name>A0A3Q2VJV2_HAPBU</name>
<evidence type="ECO:0000313" key="2">
    <source>
        <dbReference type="Ensembl" id="ENSHBUP00000011695.1"/>
    </source>
</evidence>
<dbReference type="Ensembl" id="ENSHBUT00000018958.1">
    <property type="protein sequence ID" value="ENSHBUP00000011695.1"/>
    <property type="gene ID" value="ENSHBUG00000013370.1"/>
</dbReference>
<reference evidence="2" key="1">
    <citation type="submission" date="2025-08" db="UniProtKB">
        <authorList>
            <consortium name="Ensembl"/>
        </authorList>
    </citation>
    <scope>IDENTIFICATION</scope>
</reference>
<sequence>MLSFPPHCSHRLQPLDRSVYGPLKRHINSTNVFLEAEFAPSYVTDHPIPDPALPGPSTTSALPGPSTTSALPGPSTTSALPVRLRYCLGKTATCVYYDDYFSVSFKSC</sequence>
<protein>
    <submittedName>
        <fullName evidence="2">Uncharacterized protein</fullName>
    </submittedName>
</protein>